<proteinExistence type="inferred from homology"/>
<feature type="transmembrane region" description="Helical" evidence="6">
    <location>
        <begin position="312"/>
        <end position="330"/>
    </location>
</feature>
<dbReference type="InParanoid" id="A0A6J0PEA6"/>
<evidence type="ECO:0000313" key="8">
    <source>
        <dbReference type="Proteomes" id="UP000504607"/>
    </source>
</evidence>
<dbReference type="OrthoDB" id="1718296at2759"/>
<evidence type="ECO:0000259" key="7">
    <source>
        <dbReference type="Pfam" id="PF00892"/>
    </source>
</evidence>
<sequence length="361" mass="39997">MNNSKVYLVVFLVRAIYAGLHITSKAALNGGMSEYVFAVYRLLFATLFLAPFAFVVERRTAPPLPFKLCFKIFLLSLFGVTPSLVLYSVALGYTSATLSSAMTNAIPVATFIVAVTFGYDLIGSLNEKDCSLDSNEHDLWFVLVMKVSGVLLLLAGTLEMAFYKGPHIKPLNHHVLLGHGGRETNHPHTHSSRIWVLGTFLMIISNLTMSLWLVLQYESNLTSTTLQCLFSTFQSFFIALPFERDFSRWKLGLDTGLVSVIYCGIIVMGVAVYLQSWVIDKRGPVFLAMSTPLTLIITIVCLYFLLGELVNLGSVLGGLLMVGGLYSVLWGQRKEQIDKSTPTEVDRKTSLDVKENGVRQV</sequence>
<dbReference type="Pfam" id="PF00892">
    <property type="entry name" value="EamA"/>
    <property type="match status" value="2"/>
</dbReference>
<evidence type="ECO:0000256" key="3">
    <source>
        <dbReference type="ARBA" id="ARBA00022692"/>
    </source>
</evidence>
<dbReference type="InterPro" id="IPR000620">
    <property type="entry name" value="EamA_dom"/>
</dbReference>
<feature type="transmembrane region" description="Helical" evidence="6">
    <location>
        <begin position="194"/>
        <end position="215"/>
    </location>
</feature>
<feature type="transmembrane region" description="Helical" evidence="6">
    <location>
        <begin position="35"/>
        <end position="56"/>
    </location>
</feature>
<name>A0A6J0PEA6_ELAGV</name>
<protein>
    <recommendedName>
        <fullName evidence="6">WAT1-related protein</fullName>
    </recommendedName>
</protein>
<feature type="transmembrane region" description="Helical" evidence="6">
    <location>
        <begin position="68"/>
        <end position="89"/>
    </location>
</feature>
<feature type="transmembrane region" description="Helical" evidence="6">
    <location>
        <begin position="256"/>
        <end position="274"/>
    </location>
</feature>
<keyword evidence="5 6" id="KW-0472">Membrane</keyword>
<feature type="transmembrane region" description="Helical" evidence="6">
    <location>
        <begin position="6"/>
        <end position="23"/>
    </location>
</feature>
<dbReference type="GO" id="GO:0016020">
    <property type="term" value="C:membrane"/>
    <property type="evidence" value="ECO:0007669"/>
    <property type="project" value="UniProtKB-SubCell"/>
</dbReference>
<organism evidence="8 9">
    <name type="scientific">Elaeis guineensis var. tenera</name>
    <name type="common">Oil palm</name>
    <dbReference type="NCBI Taxonomy" id="51953"/>
    <lineage>
        <taxon>Eukaryota</taxon>
        <taxon>Viridiplantae</taxon>
        <taxon>Streptophyta</taxon>
        <taxon>Embryophyta</taxon>
        <taxon>Tracheophyta</taxon>
        <taxon>Spermatophyta</taxon>
        <taxon>Magnoliopsida</taxon>
        <taxon>Liliopsida</taxon>
        <taxon>Arecaceae</taxon>
        <taxon>Arecoideae</taxon>
        <taxon>Cocoseae</taxon>
        <taxon>Elaeidinae</taxon>
        <taxon>Elaeis</taxon>
    </lineage>
</organism>
<gene>
    <name evidence="9" type="primary">LOC105038085</name>
</gene>
<dbReference type="FunCoup" id="A0A6J0PEA6">
    <property type="interactions" value="22"/>
</dbReference>
<feature type="transmembrane region" description="Helical" evidence="6">
    <location>
        <begin position="101"/>
        <end position="119"/>
    </location>
</feature>
<feature type="transmembrane region" description="Helical" evidence="6">
    <location>
        <begin position="286"/>
        <end position="306"/>
    </location>
</feature>
<evidence type="ECO:0000313" key="9">
    <source>
        <dbReference type="RefSeq" id="XP_019703711.1"/>
    </source>
</evidence>
<comment type="subcellular location">
    <subcellularLocation>
        <location evidence="1 6">Membrane</location>
        <topology evidence="1 6">Multi-pass membrane protein</topology>
    </subcellularLocation>
</comment>
<keyword evidence="8" id="KW-1185">Reference proteome</keyword>
<evidence type="ECO:0000256" key="6">
    <source>
        <dbReference type="RuleBase" id="RU363077"/>
    </source>
</evidence>
<evidence type="ECO:0000256" key="4">
    <source>
        <dbReference type="ARBA" id="ARBA00022989"/>
    </source>
</evidence>
<dbReference type="AlphaFoldDB" id="A0A6J0PEA6"/>
<dbReference type="SUPFAM" id="SSF103481">
    <property type="entry name" value="Multidrug resistance efflux transporter EmrE"/>
    <property type="match status" value="2"/>
</dbReference>
<feature type="domain" description="EamA" evidence="7">
    <location>
        <begin position="6"/>
        <end position="117"/>
    </location>
</feature>
<evidence type="ECO:0000256" key="1">
    <source>
        <dbReference type="ARBA" id="ARBA00004141"/>
    </source>
</evidence>
<evidence type="ECO:0000256" key="2">
    <source>
        <dbReference type="ARBA" id="ARBA00007635"/>
    </source>
</evidence>
<accession>A0A6J0PEA6</accession>
<keyword evidence="4 6" id="KW-1133">Transmembrane helix</keyword>
<feature type="domain" description="EamA" evidence="7">
    <location>
        <begin position="197"/>
        <end position="329"/>
    </location>
</feature>
<comment type="similarity">
    <text evidence="2 6">Belongs to the drug/metabolite transporter (DMT) superfamily. Plant drug/metabolite exporter (P-DME) (TC 2.A.7.4) family.</text>
</comment>
<dbReference type="PANTHER" id="PTHR31218">
    <property type="entry name" value="WAT1-RELATED PROTEIN"/>
    <property type="match status" value="1"/>
</dbReference>
<dbReference type="InterPro" id="IPR037185">
    <property type="entry name" value="EmrE-like"/>
</dbReference>
<evidence type="ECO:0000256" key="5">
    <source>
        <dbReference type="ARBA" id="ARBA00023136"/>
    </source>
</evidence>
<keyword evidence="3 6" id="KW-0812">Transmembrane</keyword>
<dbReference type="RefSeq" id="XP_019703711.1">
    <property type="nucleotide sequence ID" value="XM_019848152.2"/>
</dbReference>
<dbReference type="Proteomes" id="UP000504607">
    <property type="component" value="Chromosome 2"/>
</dbReference>
<reference evidence="9" key="1">
    <citation type="submission" date="2025-08" db="UniProtKB">
        <authorList>
            <consortium name="RefSeq"/>
        </authorList>
    </citation>
    <scope>IDENTIFICATION</scope>
</reference>
<feature type="transmembrane region" description="Helical" evidence="6">
    <location>
        <begin position="139"/>
        <end position="163"/>
    </location>
</feature>
<dbReference type="GO" id="GO:0022857">
    <property type="term" value="F:transmembrane transporter activity"/>
    <property type="evidence" value="ECO:0007669"/>
    <property type="project" value="InterPro"/>
</dbReference>
<dbReference type="InterPro" id="IPR030184">
    <property type="entry name" value="WAT1-related"/>
</dbReference>